<proteinExistence type="inferred from homology"/>
<dbReference type="Pfam" id="PF02784">
    <property type="entry name" value="Orn_Arg_deC_N"/>
    <property type="match status" value="1"/>
</dbReference>
<keyword evidence="3 8" id="KW-0663">Pyridoxal phosphate</keyword>
<dbReference type="PRINTS" id="PR01182">
    <property type="entry name" value="ORNDCRBXLASE"/>
</dbReference>
<feature type="modified residue" description="N6-(pyridoxal phosphate)lysine" evidence="8">
    <location>
        <position position="43"/>
    </location>
</feature>
<dbReference type="EC" id="4.1.1.17" evidence="6"/>
<evidence type="ECO:0000256" key="8">
    <source>
        <dbReference type="PIRSR" id="PIRSR600183-50"/>
    </source>
</evidence>
<dbReference type="InterPro" id="IPR002433">
    <property type="entry name" value="Orn_de-COase"/>
</dbReference>
<dbReference type="GO" id="GO:0033387">
    <property type="term" value="P:putrescine biosynthetic process from arginine, via ornithine"/>
    <property type="evidence" value="ECO:0007669"/>
    <property type="project" value="TreeGrafter"/>
</dbReference>
<evidence type="ECO:0000313" key="10">
    <source>
        <dbReference type="EMBL" id="RTQ32914.1"/>
    </source>
</evidence>
<keyword evidence="11" id="KW-1185">Reference proteome</keyword>
<organism evidence="10 11">
    <name type="scientific">Variovorax gossypii</name>
    <dbReference type="NCBI Taxonomy" id="1679495"/>
    <lineage>
        <taxon>Bacteria</taxon>
        <taxon>Pseudomonadati</taxon>
        <taxon>Pseudomonadota</taxon>
        <taxon>Betaproteobacteria</taxon>
        <taxon>Burkholderiales</taxon>
        <taxon>Comamonadaceae</taxon>
        <taxon>Variovorax</taxon>
    </lineage>
</organism>
<dbReference type="Proteomes" id="UP000267418">
    <property type="component" value="Unassembled WGS sequence"/>
</dbReference>
<dbReference type="InterPro" id="IPR009006">
    <property type="entry name" value="Ala_racemase/Decarboxylase_C"/>
</dbReference>
<dbReference type="AlphaFoldDB" id="A0A431THT4"/>
<reference evidence="10 11" key="1">
    <citation type="submission" date="2018-12" db="EMBL/GenBank/DDBJ databases">
        <title>The genome of Variovorax gossypii DSM 100435.</title>
        <authorList>
            <person name="Gao J."/>
            <person name="Sun J."/>
        </authorList>
    </citation>
    <scope>NUCLEOTIDE SEQUENCE [LARGE SCALE GENOMIC DNA]</scope>
    <source>
        <strain evidence="10 11">DSM 100435</strain>
    </source>
</reference>
<dbReference type="GO" id="GO:0004586">
    <property type="term" value="F:ornithine decarboxylase activity"/>
    <property type="evidence" value="ECO:0007669"/>
    <property type="project" value="UniProtKB-EC"/>
</dbReference>
<dbReference type="PROSITE" id="PS00878">
    <property type="entry name" value="ODR_DC_2_1"/>
    <property type="match status" value="1"/>
</dbReference>
<dbReference type="PROSITE" id="PS00879">
    <property type="entry name" value="ODR_DC_2_2"/>
    <property type="match status" value="1"/>
</dbReference>
<dbReference type="InterPro" id="IPR022657">
    <property type="entry name" value="De-COase2_CS"/>
</dbReference>
<comment type="cofactor">
    <cofactor evidence="1 8">
        <name>pyridoxal 5'-phosphate</name>
        <dbReference type="ChEBI" id="CHEBI:597326"/>
    </cofactor>
</comment>
<keyword evidence="4" id="KW-0456">Lyase</keyword>
<dbReference type="InterPro" id="IPR022644">
    <property type="entry name" value="De-COase2_N"/>
</dbReference>
<comment type="pathway">
    <text evidence="5">Amine and polyamine biosynthesis; putrescine biosynthesis via L-ornithine pathway; putrescine from L-ornithine: step 1/1.</text>
</comment>
<name>A0A431THT4_9BURK</name>
<evidence type="ECO:0000256" key="5">
    <source>
        <dbReference type="ARBA" id="ARBA00034115"/>
    </source>
</evidence>
<dbReference type="PRINTS" id="PR01179">
    <property type="entry name" value="ODADCRBXLASE"/>
</dbReference>
<dbReference type="EMBL" id="RXOE01000005">
    <property type="protein sequence ID" value="RTQ32914.1"/>
    <property type="molecule type" value="Genomic_DNA"/>
</dbReference>
<dbReference type="Gene3D" id="3.20.20.10">
    <property type="entry name" value="Alanine racemase"/>
    <property type="match status" value="1"/>
</dbReference>
<dbReference type="InterPro" id="IPR000183">
    <property type="entry name" value="Orn/DAP/Arg_de-COase"/>
</dbReference>
<evidence type="ECO:0000256" key="6">
    <source>
        <dbReference type="ARBA" id="ARBA00034138"/>
    </source>
</evidence>
<dbReference type="InterPro" id="IPR029066">
    <property type="entry name" value="PLP-binding_barrel"/>
</dbReference>
<evidence type="ECO:0000313" key="11">
    <source>
        <dbReference type="Proteomes" id="UP000267418"/>
    </source>
</evidence>
<evidence type="ECO:0000256" key="1">
    <source>
        <dbReference type="ARBA" id="ARBA00001933"/>
    </source>
</evidence>
<protein>
    <recommendedName>
        <fullName evidence="6">ornithine decarboxylase</fullName>
        <ecNumber evidence="6">4.1.1.17</ecNumber>
    </recommendedName>
</protein>
<dbReference type="PANTHER" id="PTHR11482:SF6">
    <property type="entry name" value="ORNITHINE DECARBOXYLASE 1-RELATED"/>
    <property type="match status" value="1"/>
</dbReference>
<dbReference type="SUPFAM" id="SSF51419">
    <property type="entry name" value="PLP-binding barrel"/>
    <property type="match status" value="1"/>
</dbReference>
<evidence type="ECO:0000256" key="4">
    <source>
        <dbReference type="ARBA" id="ARBA00023239"/>
    </source>
</evidence>
<evidence type="ECO:0000259" key="9">
    <source>
        <dbReference type="Pfam" id="PF02784"/>
    </source>
</evidence>
<feature type="domain" description="Orn/DAP/Arg decarboxylase 2 N-terminal" evidence="9">
    <location>
        <begin position="23"/>
        <end position="257"/>
    </location>
</feature>
<evidence type="ECO:0000256" key="2">
    <source>
        <dbReference type="ARBA" id="ARBA00008872"/>
    </source>
</evidence>
<comment type="similarity">
    <text evidence="2">Belongs to the Orn/Lys/Arg decarboxylase class-II family.</text>
</comment>
<dbReference type="SUPFAM" id="SSF50621">
    <property type="entry name" value="Alanine racemase C-terminal domain-like"/>
    <property type="match status" value="1"/>
</dbReference>
<accession>A0A431THT4</accession>
<evidence type="ECO:0000256" key="7">
    <source>
        <dbReference type="ARBA" id="ARBA00049127"/>
    </source>
</evidence>
<dbReference type="PANTHER" id="PTHR11482">
    <property type="entry name" value="ARGININE/DIAMINOPIMELATE/ORNITHINE DECARBOXYLASE"/>
    <property type="match status" value="1"/>
</dbReference>
<dbReference type="GO" id="GO:0005737">
    <property type="term" value="C:cytoplasm"/>
    <property type="evidence" value="ECO:0007669"/>
    <property type="project" value="TreeGrafter"/>
</dbReference>
<dbReference type="Gene3D" id="2.40.37.10">
    <property type="entry name" value="Lyase, Ornithine Decarboxylase, Chain A, domain 1"/>
    <property type="match status" value="1"/>
</dbReference>
<comment type="catalytic activity">
    <reaction evidence="7">
        <text>L-ornithine + H(+) = putrescine + CO2</text>
        <dbReference type="Rhea" id="RHEA:22964"/>
        <dbReference type="ChEBI" id="CHEBI:15378"/>
        <dbReference type="ChEBI" id="CHEBI:16526"/>
        <dbReference type="ChEBI" id="CHEBI:46911"/>
        <dbReference type="ChEBI" id="CHEBI:326268"/>
        <dbReference type="EC" id="4.1.1.17"/>
    </reaction>
</comment>
<dbReference type="OrthoDB" id="9802147at2"/>
<comment type="caution">
    <text evidence="10">The sequence shown here is derived from an EMBL/GenBank/DDBJ whole genome shotgun (WGS) entry which is preliminary data.</text>
</comment>
<sequence>MEFDTALRTTEFDAFYTFNPARLMRATRDFVEGFPGSVLYAVKANPLPQVISSVRAAGVAGFDVASIAEALLVQAEAPGARSWFMNPAKSRRDIERAWRELGLRDFVVDCAAELDKLLEVLPTGEPSLRVHVRFHSGASDALYDLNSKFGASHEETLRLLQRIAAQTAWSSGLAFHPGSQTISIEPYLTAMQTAARLIERADARVASLDIGGGFPARYDNMPMPPPAALLQRLGEFVASCATLKRVELLCEPGRVLAYDCMSLFARVILRKDRALYCGAGIFGGLLPAQQFFQLPVRAWRGGEPIDDATAGGQREFVVFGPTCDSNDRLAFPYALPEHLREGDWIEFQHVGAYSESVRCAFNGFSVDHLVTLDAHEAG</sequence>
<gene>
    <name evidence="10" type="ORF">EJP69_19630</name>
</gene>
<feature type="active site" description="Proton donor" evidence="8">
    <location>
        <position position="323"/>
    </location>
</feature>
<dbReference type="InterPro" id="IPR022653">
    <property type="entry name" value="De-COase2_pyr-phos_BS"/>
</dbReference>
<dbReference type="RefSeq" id="WP_126472170.1">
    <property type="nucleotide sequence ID" value="NZ_RXOE01000005.1"/>
</dbReference>
<evidence type="ECO:0000256" key="3">
    <source>
        <dbReference type="ARBA" id="ARBA00022898"/>
    </source>
</evidence>